<dbReference type="Pfam" id="PF10300">
    <property type="entry name" value="Iml2-TPR_39"/>
    <property type="match status" value="1"/>
</dbReference>
<dbReference type="Proteomes" id="UP000759537">
    <property type="component" value="Unassembled WGS sequence"/>
</dbReference>
<dbReference type="Gene3D" id="1.25.40.10">
    <property type="entry name" value="Tetratricopeptide repeat domain"/>
    <property type="match status" value="1"/>
</dbReference>
<organism evidence="2 3">
    <name type="scientific">Russula ochroleuca</name>
    <dbReference type="NCBI Taxonomy" id="152965"/>
    <lineage>
        <taxon>Eukaryota</taxon>
        <taxon>Fungi</taxon>
        <taxon>Dikarya</taxon>
        <taxon>Basidiomycota</taxon>
        <taxon>Agaricomycotina</taxon>
        <taxon>Agaricomycetes</taxon>
        <taxon>Russulales</taxon>
        <taxon>Russulaceae</taxon>
        <taxon>Russula</taxon>
    </lineage>
</organism>
<evidence type="ECO:0000313" key="2">
    <source>
        <dbReference type="EMBL" id="KAF8470491.1"/>
    </source>
</evidence>
<feature type="region of interest" description="Disordered" evidence="1">
    <location>
        <begin position="494"/>
        <end position="530"/>
    </location>
</feature>
<feature type="compositionally biased region" description="Low complexity" evidence="1">
    <location>
        <begin position="622"/>
        <end position="631"/>
    </location>
</feature>
<gene>
    <name evidence="2" type="ORF">DFH94DRAFT_771559</name>
</gene>
<reference evidence="2" key="1">
    <citation type="submission" date="2019-10" db="EMBL/GenBank/DDBJ databases">
        <authorList>
            <consortium name="DOE Joint Genome Institute"/>
            <person name="Kuo A."/>
            <person name="Miyauchi S."/>
            <person name="Kiss E."/>
            <person name="Drula E."/>
            <person name="Kohler A."/>
            <person name="Sanchez-Garcia M."/>
            <person name="Andreopoulos B."/>
            <person name="Barry K.W."/>
            <person name="Bonito G."/>
            <person name="Buee M."/>
            <person name="Carver A."/>
            <person name="Chen C."/>
            <person name="Cichocki N."/>
            <person name="Clum A."/>
            <person name="Culley D."/>
            <person name="Crous P.W."/>
            <person name="Fauchery L."/>
            <person name="Girlanda M."/>
            <person name="Hayes R."/>
            <person name="Keri Z."/>
            <person name="LaButti K."/>
            <person name="Lipzen A."/>
            <person name="Lombard V."/>
            <person name="Magnuson J."/>
            <person name="Maillard F."/>
            <person name="Morin E."/>
            <person name="Murat C."/>
            <person name="Nolan M."/>
            <person name="Ohm R."/>
            <person name="Pangilinan J."/>
            <person name="Pereira M."/>
            <person name="Perotto S."/>
            <person name="Peter M."/>
            <person name="Riley R."/>
            <person name="Sitrit Y."/>
            <person name="Stielow B."/>
            <person name="Szollosi G."/>
            <person name="Zifcakova L."/>
            <person name="Stursova M."/>
            <person name="Spatafora J.W."/>
            <person name="Tedersoo L."/>
            <person name="Vaario L.-M."/>
            <person name="Yamada A."/>
            <person name="Yan M."/>
            <person name="Wang P."/>
            <person name="Xu J."/>
            <person name="Bruns T."/>
            <person name="Baldrian P."/>
            <person name="Vilgalys R."/>
            <person name="Henrissat B."/>
            <person name="Grigoriev I.V."/>
            <person name="Hibbett D."/>
            <person name="Nagy L.G."/>
            <person name="Martin F.M."/>
        </authorList>
    </citation>
    <scope>NUCLEOTIDE SEQUENCE</scope>
    <source>
        <strain evidence="2">Prilba</strain>
    </source>
</reference>
<dbReference type="GO" id="GO:0005741">
    <property type="term" value="C:mitochondrial outer membrane"/>
    <property type="evidence" value="ECO:0007669"/>
    <property type="project" value="TreeGrafter"/>
</dbReference>
<dbReference type="InterPro" id="IPR011990">
    <property type="entry name" value="TPR-like_helical_dom_sf"/>
</dbReference>
<sequence length="737" mass="79359">MLTPTEEAIADIKSATAGFDFIFSNELGKAEDLFKSSDSALHLPCLESGLISEASSLLEQAEAGAKKQLKSAKNLRQTGRFPAATEWELIYSDCVILLGLNYALSESYYGYLQCLYSLNKLYKIVFPNGLDAYDTPTPSNPSSHQGSLLNIAAQQVLSSPQTPMSTASSTSSRSIGFFSRLGLSRSATPSGASTPTSIAPPTEDGPIEDLIISGTAFGHGLFNLVLSLLPAKVKSVVGFFGFNHDRRLALRALALSASGSDVHSVFAGLALMTYYGIVLLMSGYQADERYIIKQYKAIVDKCVHTPPRPPLHAKIHRMSGDPESAIKSLQAGLALDRPNVFPQADALLVFELAWVFLAQRRYEDAAKMFVQMTEINTWSHATYYFIAAGCHWSLRNLKEAQRLLEATPAQIDKRKVGNKDLPTEVFIKKRLAFWKAKHLKRTGSEDDWVQSISISPADEMAIFWNTHGRITPAVAQAHIAELLSVTPPVALPTPFASIPPPASNNSHDSSDDPDTSTPVPAPLHIRPALDTPDEHALRSLLLGIMHRAAGHPSEARVFLRDAHTRHAKIPTSGSTWIGGVALFELAVLELGEAQRLENEDALLPSSASASENGSESEKDSVRSSGSSPSLSDGGGEDEKEVFSGGGRGVYGAFAGGGEKVGNGARGMAELRVRVDAALGLGETARARWVKVLKEAGALLDAAIGLSGSEVDLSSRLESRVAMTRDEIALKREMLGRR</sequence>
<dbReference type="EMBL" id="WHVB01000025">
    <property type="protein sequence ID" value="KAF8470491.1"/>
    <property type="molecule type" value="Genomic_DNA"/>
</dbReference>
<dbReference type="GO" id="GO:0005634">
    <property type="term" value="C:nucleus"/>
    <property type="evidence" value="ECO:0007669"/>
    <property type="project" value="TreeGrafter"/>
</dbReference>
<feature type="region of interest" description="Disordered" evidence="1">
    <location>
        <begin position="601"/>
        <end position="641"/>
    </location>
</feature>
<dbReference type="PANTHER" id="PTHR31859">
    <property type="entry name" value="TETRATRICOPEPTIDE REPEAT PROTEIN 39 FAMILY MEMBER"/>
    <property type="match status" value="1"/>
</dbReference>
<dbReference type="InterPro" id="IPR019412">
    <property type="entry name" value="IML2/TPR_39"/>
</dbReference>
<dbReference type="OrthoDB" id="2154985at2759"/>
<name>A0A9P5JXW3_9AGAM</name>
<dbReference type="AlphaFoldDB" id="A0A9P5JXW3"/>
<dbReference type="PANTHER" id="PTHR31859:SF1">
    <property type="entry name" value="TETRATRICOPEPTIDE REPEAT PROTEIN 39C"/>
    <property type="match status" value="1"/>
</dbReference>
<evidence type="ECO:0000256" key="1">
    <source>
        <dbReference type="SAM" id="MobiDB-lite"/>
    </source>
</evidence>
<dbReference type="GO" id="GO:0005829">
    <property type="term" value="C:cytosol"/>
    <property type="evidence" value="ECO:0007669"/>
    <property type="project" value="TreeGrafter"/>
</dbReference>
<keyword evidence="3" id="KW-1185">Reference proteome</keyword>
<accession>A0A9P5JXW3</accession>
<protein>
    <submittedName>
        <fullName evidence="2">Uncharacterized protein</fullName>
    </submittedName>
</protein>
<proteinExistence type="predicted"/>
<comment type="caution">
    <text evidence="2">The sequence shown here is derived from an EMBL/GenBank/DDBJ whole genome shotgun (WGS) entry which is preliminary data.</text>
</comment>
<dbReference type="SUPFAM" id="SSF48452">
    <property type="entry name" value="TPR-like"/>
    <property type="match status" value="1"/>
</dbReference>
<evidence type="ECO:0000313" key="3">
    <source>
        <dbReference type="Proteomes" id="UP000759537"/>
    </source>
</evidence>
<reference evidence="2" key="2">
    <citation type="journal article" date="2020" name="Nat. Commun.">
        <title>Large-scale genome sequencing of mycorrhizal fungi provides insights into the early evolution of symbiotic traits.</title>
        <authorList>
            <person name="Miyauchi S."/>
            <person name="Kiss E."/>
            <person name="Kuo A."/>
            <person name="Drula E."/>
            <person name="Kohler A."/>
            <person name="Sanchez-Garcia M."/>
            <person name="Morin E."/>
            <person name="Andreopoulos B."/>
            <person name="Barry K.W."/>
            <person name="Bonito G."/>
            <person name="Buee M."/>
            <person name="Carver A."/>
            <person name="Chen C."/>
            <person name="Cichocki N."/>
            <person name="Clum A."/>
            <person name="Culley D."/>
            <person name="Crous P.W."/>
            <person name="Fauchery L."/>
            <person name="Girlanda M."/>
            <person name="Hayes R.D."/>
            <person name="Keri Z."/>
            <person name="LaButti K."/>
            <person name="Lipzen A."/>
            <person name="Lombard V."/>
            <person name="Magnuson J."/>
            <person name="Maillard F."/>
            <person name="Murat C."/>
            <person name="Nolan M."/>
            <person name="Ohm R.A."/>
            <person name="Pangilinan J."/>
            <person name="Pereira M.F."/>
            <person name="Perotto S."/>
            <person name="Peter M."/>
            <person name="Pfister S."/>
            <person name="Riley R."/>
            <person name="Sitrit Y."/>
            <person name="Stielow J.B."/>
            <person name="Szollosi G."/>
            <person name="Zifcakova L."/>
            <person name="Stursova M."/>
            <person name="Spatafora J.W."/>
            <person name="Tedersoo L."/>
            <person name="Vaario L.M."/>
            <person name="Yamada A."/>
            <person name="Yan M."/>
            <person name="Wang P."/>
            <person name="Xu J."/>
            <person name="Bruns T."/>
            <person name="Baldrian P."/>
            <person name="Vilgalys R."/>
            <person name="Dunand C."/>
            <person name="Henrissat B."/>
            <person name="Grigoriev I.V."/>
            <person name="Hibbett D."/>
            <person name="Nagy L.G."/>
            <person name="Martin F.M."/>
        </authorList>
    </citation>
    <scope>NUCLEOTIDE SEQUENCE</scope>
    <source>
        <strain evidence="2">Prilba</strain>
    </source>
</reference>